<evidence type="ECO:0000256" key="7">
    <source>
        <dbReference type="ARBA" id="ARBA00023306"/>
    </source>
</evidence>
<dbReference type="EMBL" id="CP020814">
    <property type="protein sequence ID" value="ARK31090.1"/>
    <property type="molecule type" value="Genomic_DNA"/>
</dbReference>
<comment type="subcellular location">
    <subcellularLocation>
        <location evidence="8">Cell membrane</location>
        <topology evidence="8">Single-pass type II membrane protein</topology>
    </subcellularLocation>
    <subcellularLocation>
        <location evidence="1">Membrane</location>
    </subcellularLocation>
    <text evidence="8">Localizes to the division septum.</text>
</comment>
<evidence type="ECO:0000259" key="9">
    <source>
        <dbReference type="PROSITE" id="PS51779"/>
    </source>
</evidence>
<name>A0A1X9MEY4_9BACI</name>
<keyword evidence="3 8" id="KW-0132">Cell division</keyword>
<keyword evidence="11" id="KW-1185">Reference proteome</keyword>
<dbReference type="InterPro" id="IPR013685">
    <property type="entry name" value="POTRA_FtsQ_type"/>
</dbReference>
<comment type="function">
    <text evidence="8">Cell division protein that may be involved in stabilizing or promoting the assembly of the division complex.</text>
</comment>
<evidence type="ECO:0000313" key="10">
    <source>
        <dbReference type="EMBL" id="ARK31090.1"/>
    </source>
</evidence>
<dbReference type="RefSeq" id="WP_066150457.1">
    <property type="nucleotide sequence ID" value="NZ_CP020814.1"/>
</dbReference>
<dbReference type="Gene3D" id="3.40.50.10960">
    <property type="match status" value="1"/>
</dbReference>
<dbReference type="InterPro" id="IPR005548">
    <property type="entry name" value="Cell_div_FtsQ/DivIB_C"/>
</dbReference>
<feature type="domain" description="POTRA" evidence="9">
    <location>
        <begin position="50"/>
        <end position="118"/>
    </location>
</feature>
<dbReference type="KEGG" id="bkw:BkAM31D_15240"/>
<dbReference type="Pfam" id="PF03799">
    <property type="entry name" value="FtsQ_DivIB_C"/>
    <property type="match status" value="1"/>
</dbReference>
<keyword evidence="2 8" id="KW-1003">Cell membrane</keyword>
<dbReference type="PROSITE" id="PS51779">
    <property type="entry name" value="POTRA"/>
    <property type="match status" value="1"/>
</dbReference>
<dbReference type="STRING" id="199441.BkAM31D_15240"/>
<evidence type="ECO:0000256" key="4">
    <source>
        <dbReference type="ARBA" id="ARBA00022692"/>
    </source>
</evidence>
<dbReference type="PANTHER" id="PTHR37820:SF1">
    <property type="entry name" value="CELL DIVISION PROTEIN FTSQ"/>
    <property type="match status" value="1"/>
</dbReference>
<keyword evidence="6 8" id="KW-0472">Membrane</keyword>
<evidence type="ECO:0000256" key="1">
    <source>
        <dbReference type="ARBA" id="ARBA00004370"/>
    </source>
</evidence>
<dbReference type="HAMAP" id="MF_00912">
    <property type="entry name" value="DivIB"/>
    <property type="match status" value="1"/>
</dbReference>
<gene>
    <name evidence="8 10" type="primary">divIB</name>
    <name evidence="10" type="ORF">BkAM31D_15240</name>
</gene>
<evidence type="ECO:0000256" key="8">
    <source>
        <dbReference type="HAMAP-Rule" id="MF_00912"/>
    </source>
</evidence>
<keyword evidence="4 8" id="KW-0812">Transmembrane</keyword>
<protein>
    <recommendedName>
        <fullName evidence="8">Cell division protein DivIB</fullName>
    </recommendedName>
</protein>
<evidence type="ECO:0000313" key="11">
    <source>
        <dbReference type="Proteomes" id="UP000193006"/>
    </source>
</evidence>
<evidence type="ECO:0000256" key="3">
    <source>
        <dbReference type="ARBA" id="ARBA00022618"/>
    </source>
</evidence>
<dbReference type="InterPro" id="IPR050487">
    <property type="entry name" value="FtsQ_DivIB"/>
</dbReference>
<dbReference type="GO" id="GO:0032153">
    <property type="term" value="C:cell division site"/>
    <property type="evidence" value="ECO:0007669"/>
    <property type="project" value="UniProtKB-UniRule"/>
</dbReference>
<reference evidence="10 11" key="1">
    <citation type="submission" date="2017-04" db="EMBL/GenBank/DDBJ databases">
        <title>Bacillus krulwichiae AM31D Genome sequencing and assembly.</title>
        <authorList>
            <person name="Krulwich T.A."/>
            <person name="Anastor L."/>
            <person name="Ehrlich R."/>
            <person name="Ehrlich G.D."/>
            <person name="Janto B."/>
        </authorList>
    </citation>
    <scope>NUCLEOTIDE SEQUENCE [LARGE SCALE GENOMIC DNA]</scope>
    <source>
        <strain evidence="10 11">AM31D</strain>
    </source>
</reference>
<comment type="similarity">
    <text evidence="8">Belongs to the FtsQ/DivIB family. DivIB subfamily.</text>
</comment>
<dbReference type="AlphaFoldDB" id="A0A1X9MEY4"/>
<keyword evidence="5 8" id="KW-1133">Transmembrane helix</keyword>
<dbReference type="Gene3D" id="3.10.20.310">
    <property type="entry name" value="membrane protein fhac"/>
    <property type="match status" value="1"/>
</dbReference>
<proteinExistence type="inferred from homology"/>
<evidence type="ECO:0000256" key="6">
    <source>
        <dbReference type="ARBA" id="ARBA00023136"/>
    </source>
</evidence>
<dbReference type="GO" id="GO:0043093">
    <property type="term" value="P:FtsZ-dependent cytokinesis"/>
    <property type="evidence" value="ECO:0007669"/>
    <property type="project" value="UniProtKB-UniRule"/>
</dbReference>
<dbReference type="PANTHER" id="PTHR37820">
    <property type="entry name" value="CELL DIVISION PROTEIN DIVIB"/>
    <property type="match status" value="1"/>
</dbReference>
<dbReference type="Pfam" id="PF08478">
    <property type="entry name" value="POTRA_1"/>
    <property type="match status" value="1"/>
</dbReference>
<accession>A0A1X9MEY4</accession>
<organism evidence="10 11">
    <name type="scientific">Halalkalibacter krulwichiae</name>
    <dbReference type="NCBI Taxonomy" id="199441"/>
    <lineage>
        <taxon>Bacteria</taxon>
        <taxon>Bacillati</taxon>
        <taxon>Bacillota</taxon>
        <taxon>Bacilli</taxon>
        <taxon>Bacillales</taxon>
        <taxon>Bacillaceae</taxon>
        <taxon>Halalkalibacter</taxon>
    </lineage>
</organism>
<sequence>MSKEKVVTINERIPTLKEQRKQRANRRLLFFLSFFFLLLLLMIYFQSPLSHVRNVVVEGNHFVADEKIISLSKIDSGTSIWNLNKSEIEQRLLGHIELSKVDIERQLPSTVKIKVDEYARIGYLLRDDDKYYPILETGEFLNELPNQTFPSDAPLLNNFEQGEQLSELSAELQKLSTELIERISEIFYHPTEADSLAVVLFMTDGIEVHTSIRDFADNLAPYSSIVQELEPDSKGILHMRMSPYFEDFEFEEESDSESEG</sequence>
<evidence type="ECO:0000256" key="5">
    <source>
        <dbReference type="ARBA" id="ARBA00022989"/>
    </source>
</evidence>
<dbReference type="GO" id="GO:0005886">
    <property type="term" value="C:plasma membrane"/>
    <property type="evidence" value="ECO:0007669"/>
    <property type="project" value="UniProtKB-SubCell"/>
</dbReference>
<evidence type="ECO:0000256" key="2">
    <source>
        <dbReference type="ARBA" id="ARBA00022475"/>
    </source>
</evidence>
<feature type="transmembrane region" description="Helical" evidence="8">
    <location>
        <begin position="28"/>
        <end position="45"/>
    </location>
</feature>
<dbReference type="InterPro" id="IPR026580">
    <property type="entry name" value="DivIB"/>
</dbReference>
<dbReference type="InterPro" id="IPR034746">
    <property type="entry name" value="POTRA"/>
</dbReference>
<dbReference type="Proteomes" id="UP000193006">
    <property type="component" value="Chromosome"/>
</dbReference>
<keyword evidence="7 8" id="KW-0131">Cell cycle</keyword>